<evidence type="ECO:0000256" key="1">
    <source>
        <dbReference type="ARBA" id="ARBA00004496"/>
    </source>
</evidence>
<keyword evidence="4" id="KW-0132">Cell division</keyword>
<sequence length="262" mass="30171">MVLSPVEIHDKEFDNKFRGYDRDQVDSFLKQAAQDYNLALQKNAQLEKELKETSEQLKYFTDMKDALNQSILVAQEAAEKVKNESEQEAQIIVEESQKKARDLLNQSTEKSNRILQDASDRARQVTIETDNLKRSVNSFRKGLQGMLQQQMEMVDSPEWSKLNDSTSTDKLKQEVGDQVNGQNANDQGNAQPNEQTNYQPNNQNNSQDYENKQDSVFNSEQMNYNNNIQDDQPDESYTINHQQNEPTFNFKDDDSGADPKNN</sequence>
<evidence type="ECO:0000256" key="3">
    <source>
        <dbReference type="ARBA" id="ARBA00022490"/>
    </source>
</evidence>
<dbReference type="PANTHER" id="PTHR35794:SF2">
    <property type="entry name" value="CELL DIVISION PROTEIN DIVIVA"/>
    <property type="match status" value="1"/>
</dbReference>
<feature type="region of interest" description="Disordered" evidence="8">
    <location>
        <begin position="179"/>
        <end position="262"/>
    </location>
</feature>
<evidence type="ECO:0000313" key="9">
    <source>
        <dbReference type="EMBL" id="KRL45429.1"/>
    </source>
</evidence>
<dbReference type="InterPro" id="IPR019933">
    <property type="entry name" value="DivIVA_domain"/>
</dbReference>
<evidence type="ECO:0000256" key="8">
    <source>
        <dbReference type="SAM" id="MobiDB-lite"/>
    </source>
</evidence>
<evidence type="ECO:0000256" key="2">
    <source>
        <dbReference type="ARBA" id="ARBA00009008"/>
    </source>
</evidence>
<dbReference type="PATRIC" id="fig|1423770.3.peg.353"/>
<dbReference type="InterPro" id="IPR007793">
    <property type="entry name" value="DivIVA_fam"/>
</dbReference>
<keyword evidence="3" id="KW-0963">Cytoplasm</keyword>
<dbReference type="Gene3D" id="6.10.250.660">
    <property type="match status" value="1"/>
</dbReference>
<evidence type="ECO:0000256" key="5">
    <source>
        <dbReference type="ARBA" id="ARBA00023054"/>
    </source>
</evidence>
<dbReference type="Pfam" id="PF05103">
    <property type="entry name" value="DivIVA"/>
    <property type="match status" value="1"/>
</dbReference>
<dbReference type="RefSeq" id="WP_057887332.1">
    <property type="nucleotide sequence ID" value="NZ_AZEZ01000013.1"/>
</dbReference>
<feature type="compositionally biased region" description="Low complexity" evidence="8">
    <location>
        <begin position="179"/>
        <end position="191"/>
    </location>
</feature>
<dbReference type="OrthoDB" id="9815492at2"/>
<evidence type="ECO:0000313" key="10">
    <source>
        <dbReference type="Proteomes" id="UP000050872"/>
    </source>
</evidence>
<keyword evidence="10" id="KW-1185">Reference proteome</keyword>
<keyword evidence="5 7" id="KW-0175">Coiled coil</keyword>
<accession>A0A0R1QT69</accession>
<gene>
    <name evidence="9" type="ORF">FD29_GL000349</name>
</gene>
<feature type="compositionally biased region" description="Polar residues" evidence="8">
    <location>
        <begin position="192"/>
        <end position="247"/>
    </location>
</feature>
<dbReference type="GO" id="GO:0005737">
    <property type="term" value="C:cytoplasm"/>
    <property type="evidence" value="ECO:0007669"/>
    <property type="project" value="UniProtKB-SubCell"/>
</dbReference>
<comment type="caution">
    <text evidence="9">The sequence shown here is derived from an EMBL/GenBank/DDBJ whole genome shotgun (WGS) entry which is preliminary data.</text>
</comment>
<dbReference type="AlphaFoldDB" id="A0A0R1QT69"/>
<evidence type="ECO:0000256" key="4">
    <source>
        <dbReference type="ARBA" id="ARBA00022618"/>
    </source>
</evidence>
<organism evidence="9 10">
    <name type="scientific">Companilactobacillus mindensis DSM 14500</name>
    <dbReference type="NCBI Taxonomy" id="1423770"/>
    <lineage>
        <taxon>Bacteria</taxon>
        <taxon>Bacillati</taxon>
        <taxon>Bacillota</taxon>
        <taxon>Bacilli</taxon>
        <taxon>Lactobacillales</taxon>
        <taxon>Lactobacillaceae</taxon>
        <taxon>Companilactobacillus</taxon>
    </lineage>
</organism>
<reference evidence="9 10" key="1">
    <citation type="journal article" date="2015" name="Genome Announc.">
        <title>Expanding the biotechnology potential of lactobacilli through comparative genomics of 213 strains and associated genera.</title>
        <authorList>
            <person name="Sun Z."/>
            <person name="Harris H.M."/>
            <person name="McCann A."/>
            <person name="Guo C."/>
            <person name="Argimon S."/>
            <person name="Zhang W."/>
            <person name="Yang X."/>
            <person name="Jeffery I.B."/>
            <person name="Cooney J.C."/>
            <person name="Kagawa T.F."/>
            <person name="Liu W."/>
            <person name="Song Y."/>
            <person name="Salvetti E."/>
            <person name="Wrobel A."/>
            <person name="Rasinkangas P."/>
            <person name="Parkhill J."/>
            <person name="Rea M.C."/>
            <person name="O'Sullivan O."/>
            <person name="Ritari J."/>
            <person name="Douillard F.P."/>
            <person name="Paul Ross R."/>
            <person name="Yang R."/>
            <person name="Briner A.E."/>
            <person name="Felis G.E."/>
            <person name="de Vos W.M."/>
            <person name="Barrangou R."/>
            <person name="Klaenhammer T.R."/>
            <person name="Caufield P.W."/>
            <person name="Cui Y."/>
            <person name="Zhang H."/>
            <person name="O'Toole P.W."/>
        </authorList>
    </citation>
    <scope>NUCLEOTIDE SEQUENCE [LARGE SCALE GENOMIC DNA]</scope>
    <source>
        <strain evidence="9 10">DSM 14500</strain>
    </source>
</reference>
<dbReference type="STRING" id="1423770.FD29_GL000349"/>
<dbReference type="NCBIfam" id="TIGR03544">
    <property type="entry name" value="DivI1A_domain"/>
    <property type="match status" value="1"/>
</dbReference>
<comment type="similarity">
    <text evidence="2">Belongs to the DivIVA family.</text>
</comment>
<protein>
    <submittedName>
        <fullName evidence="9">Cell-division initiation protein (Septum placement)</fullName>
    </submittedName>
</protein>
<proteinExistence type="inferred from homology"/>
<evidence type="ECO:0000256" key="6">
    <source>
        <dbReference type="ARBA" id="ARBA00023306"/>
    </source>
</evidence>
<feature type="coiled-coil region" evidence="7">
    <location>
        <begin position="29"/>
        <end position="106"/>
    </location>
</feature>
<name>A0A0R1QT69_9LACO</name>
<dbReference type="EMBL" id="AZEZ01000013">
    <property type="protein sequence ID" value="KRL45429.1"/>
    <property type="molecule type" value="Genomic_DNA"/>
</dbReference>
<dbReference type="GO" id="GO:0051301">
    <property type="term" value="P:cell division"/>
    <property type="evidence" value="ECO:0007669"/>
    <property type="project" value="UniProtKB-KW"/>
</dbReference>
<comment type="subcellular location">
    <subcellularLocation>
        <location evidence="1">Cytoplasm</location>
    </subcellularLocation>
</comment>
<keyword evidence="6" id="KW-0131">Cell cycle</keyword>
<evidence type="ECO:0000256" key="7">
    <source>
        <dbReference type="SAM" id="Coils"/>
    </source>
</evidence>
<dbReference type="Proteomes" id="UP000050872">
    <property type="component" value="Unassembled WGS sequence"/>
</dbReference>
<dbReference type="PANTHER" id="PTHR35794">
    <property type="entry name" value="CELL DIVISION PROTEIN DIVIVA"/>
    <property type="match status" value="1"/>
</dbReference>